<keyword evidence="5 6" id="KW-0472">Membrane</keyword>
<feature type="transmembrane region" description="Helical" evidence="6">
    <location>
        <begin position="774"/>
        <end position="797"/>
    </location>
</feature>
<evidence type="ECO:0000256" key="5">
    <source>
        <dbReference type="ARBA" id="ARBA00023136"/>
    </source>
</evidence>
<evidence type="ECO:0000256" key="1">
    <source>
        <dbReference type="ARBA" id="ARBA00004651"/>
    </source>
</evidence>
<dbReference type="InterPro" id="IPR025857">
    <property type="entry name" value="MacB_PCD"/>
</dbReference>
<dbReference type="EMBL" id="SMUW01000035">
    <property type="protein sequence ID" value="TDK43528.1"/>
    <property type="molecule type" value="Genomic_DNA"/>
</dbReference>
<feature type="transmembrane region" description="Helical" evidence="6">
    <location>
        <begin position="427"/>
        <end position="446"/>
    </location>
</feature>
<accession>A0A4R5UW59</accession>
<evidence type="ECO:0000256" key="6">
    <source>
        <dbReference type="SAM" id="Phobius"/>
    </source>
</evidence>
<evidence type="ECO:0000313" key="9">
    <source>
        <dbReference type="EMBL" id="TDK43528.1"/>
    </source>
</evidence>
<name>A0A4R5UW59_9BACT</name>
<feature type="transmembrane region" description="Helical" evidence="6">
    <location>
        <begin position="21"/>
        <end position="41"/>
    </location>
</feature>
<comment type="caution">
    <text evidence="9">The sequence shown here is derived from an EMBL/GenBank/DDBJ whole genome shotgun (WGS) entry which is preliminary data.</text>
</comment>
<reference evidence="9 10" key="1">
    <citation type="submission" date="2019-03" db="EMBL/GenBank/DDBJ databases">
        <title>Algoriphagus aquimaris sp. nov., isolated form marine sediment in Pohang, Korea.</title>
        <authorList>
            <person name="Kim J."/>
            <person name="Yoon S.-H."/>
            <person name="Lee S.-S."/>
        </authorList>
    </citation>
    <scope>NUCLEOTIDE SEQUENCE [LARGE SCALE GENOMIC DNA]</scope>
    <source>
        <strain evidence="9 10">F21</strain>
    </source>
</reference>
<evidence type="ECO:0000256" key="4">
    <source>
        <dbReference type="ARBA" id="ARBA00022989"/>
    </source>
</evidence>
<comment type="subcellular location">
    <subcellularLocation>
        <location evidence="1">Cell membrane</location>
        <topology evidence="1">Multi-pass membrane protein</topology>
    </subcellularLocation>
</comment>
<feature type="transmembrane region" description="Helical" evidence="6">
    <location>
        <begin position="375"/>
        <end position="401"/>
    </location>
</feature>
<dbReference type="InterPro" id="IPR003838">
    <property type="entry name" value="ABC3_permease_C"/>
</dbReference>
<dbReference type="GO" id="GO:0022857">
    <property type="term" value="F:transmembrane transporter activity"/>
    <property type="evidence" value="ECO:0007669"/>
    <property type="project" value="TreeGrafter"/>
</dbReference>
<dbReference type="PANTHER" id="PTHR30572:SF18">
    <property type="entry name" value="ABC-TYPE MACROLIDE FAMILY EXPORT SYSTEM PERMEASE COMPONENT 2"/>
    <property type="match status" value="1"/>
</dbReference>
<dbReference type="Proteomes" id="UP000295438">
    <property type="component" value="Unassembled WGS sequence"/>
</dbReference>
<organism evidence="9 10">
    <name type="scientific">Algoriphagus formosus</name>
    <dbReference type="NCBI Taxonomy" id="2007308"/>
    <lineage>
        <taxon>Bacteria</taxon>
        <taxon>Pseudomonadati</taxon>
        <taxon>Bacteroidota</taxon>
        <taxon>Cytophagia</taxon>
        <taxon>Cytophagales</taxon>
        <taxon>Cyclobacteriaceae</taxon>
        <taxon>Algoriphagus</taxon>
    </lineage>
</organism>
<evidence type="ECO:0000256" key="3">
    <source>
        <dbReference type="ARBA" id="ARBA00022692"/>
    </source>
</evidence>
<gene>
    <name evidence="9" type="ORF">E1898_13075</name>
</gene>
<feature type="domain" description="MacB-like periplasmic core" evidence="8">
    <location>
        <begin position="20"/>
        <end position="242"/>
    </location>
</feature>
<dbReference type="InterPro" id="IPR050250">
    <property type="entry name" value="Macrolide_Exporter_MacB"/>
</dbReference>
<keyword evidence="10" id="KW-1185">Reference proteome</keyword>
<evidence type="ECO:0000313" key="10">
    <source>
        <dbReference type="Proteomes" id="UP000295438"/>
    </source>
</evidence>
<keyword evidence="2" id="KW-1003">Cell membrane</keyword>
<dbReference type="PANTHER" id="PTHR30572">
    <property type="entry name" value="MEMBRANE COMPONENT OF TRANSPORTER-RELATED"/>
    <property type="match status" value="1"/>
</dbReference>
<dbReference type="RefSeq" id="WP_133391213.1">
    <property type="nucleotide sequence ID" value="NZ_SMUW01000035.1"/>
</dbReference>
<feature type="transmembrane region" description="Helical" evidence="6">
    <location>
        <begin position="332"/>
        <end position="355"/>
    </location>
</feature>
<dbReference type="GO" id="GO:0005886">
    <property type="term" value="C:plasma membrane"/>
    <property type="evidence" value="ECO:0007669"/>
    <property type="project" value="UniProtKB-SubCell"/>
</dbReference>
<feature type="transmembrane region" description="Helical" evidence="6">
    <location>
        <begin position="743"/>
        <end position="762"/>
    </location>
</feature>
<protein>
    <submittedName>
        <fullName evidence="9">FtsX-like permease family protein</fullName>
    </submittedName>
</protein>
<feature type="domain" description="ABC3 transporter permease C-terminal" evidence="7">
    <location>
        <begin position="292"/>
        <end position="405"/>
    </location>
</feature>
<feature type="transmembrane region" description="Helical" evidence="6">
    <location>
        <begin position="691"/>
        <end position="716"/>
    </location>
</feature>
<keyword evidence="3 6" id="KW-0812">Transmembrane</keyword>
<evidence type="ECO:0000259" key="8">
    <source>
        <dbReference type="Pfam" id="PF12704"/>
    </source>
</evidence>
<dbReference type="AlphaFoldDB" id="A0A4R5UW59"/>
<keyword evidence="4 6" id="KW-1133">Transmembrane helix</keyword>
<feature type="transmembrane region" description="Helical" evidence="6">
    <location>
        <begin position="285"/>
        <end position="311"/>
    </location>
</feature>
<dbReference type="Pfam" id="PF02687">
    <property type="entry name" value="FtsX"/>
    <property type="match status" value="2"/>
</dbReference>
<sequence length="814" mass="90851">MWKNYFKIALRNLLKHKLHTGINLIGLSIALGVGILIFFFVQFELSFDSFHPESEKIYRIQSHELVDGEMIESFSSPMIVESTFREEFPQIEKITGYITAGVQAKLPDESKENQSFSLVHPDFLEMFGFELIQGDISQQLKDKYEIVITEATAEKYFGSENPIGKSISLKMGEDFQEYRVSGLLKDIPANSSIQFEILMPIANMDFFSDPEGMTSWYSVWGQNIAKLRNPEDVNVIHERMDAVMKSALGEDYAQGEFYFTFHPIAGMHFSESQGDGGLETTRKSLLWILSGIAFLVLLIACINFTTMAIGRATTRAKEVGVRKTMGANYSQLTFQFLTEAFLITLVSAIVGVILAELLLPTFNTLFEKQLDLNYGLAQIAILIGLVLLITALAGAYPAFYLSSMRPIRVLKGSLSIRFGKQNLRKGLVGFQFFISFLLIAATLIMVNQMNTIRNYDLGFDTDQVLVIDIPDVPSTSFVTSLKESFQEADTYQKALAARSEVASAGITVGTYGDQAFWEVAFPLEDGSQFNFYVNFIGGDYLDALGLEIVDGRALNPQIGADSSAFLINEAFAEAFNWEDPTQELLPNTRFAPHQIVGVVKDFHHASLYQPIEPILFAKTPEAVFSGISNLMIRSNTNPRVLVKASSSDFDAFKAALEQEWNRVFPGESFEFTFLDESVESQYRADERLGKMVFIASCIAILIASMGLLAMVALSIAGRTKEIGIRKVLGASGWSISWMFGKEYLLITLAGLLISLPLSIYLMQSWIEQFAVKAWPSWISFTLLGFGGIGFTLLIVYLQSFRATQVNPVKTLKDE</sequence>
<evidence type="ECO:0000259" key="7">
    <source>
        <dbReference type="Pfam" id="PF02687"/>
    </source>
</evidence>
<evidence type="ECO:0000256" key="2">
    <source>
        <dbReference type="ARBA" id="ARBA00022475"/>
    </source>
</evidence>
<proteinExistence type="predicted"/>
<feature type="domain" description="ABC3 transporter permease C-terminal" evidence="7">
    <location>
        <begin position="694"/>
        <end position="807"/>
    </location>
</feature>
<dbReference type="Pfam" id="PF12704">
    <property type="entry name" value="MacB_PCD"/>
    <property type="match status" value="1"/>
</dbReference>